<dbReference type="SMART" id="SM00256">
    <property type="entry name" value="FBOX"/>
    <property type="match status" value="1"/>
</dbReference>
<comment type="caution">
    <text evidence="2">The sequence shown here is derived from an EMBL/GenBank/DDBJ whole genome shotgun (WGS) entry which is preliminary data.</text>
</comment>
<accession>A0A8H7V4C7</accession>
<dbReference type="SUPFAM" id="SSF81383">
    <property type="entry name" value="F-box domain"/>
    <property type="match status" value="1"/>
</dbReference>
<dbReference type="InterPro" id="IPR036047">
    <property type="entry name" value="F-box-like_dom_sf"/>
</dbReference>
<evidence type="ECO:0000259" key="1">
    <source>
        <dbReference type="PROSITE" id="PS50181"/>
    </source>
</evidence>
<organism evidence="2 3">
    <name type="scientific">Mucor saturninus</name>
    <dbReference type="NCBI Taxonomy" id="64648"/>
    <lineage>
        <taxon>Eukaryota</taxon>
        <taxon>Fungi</taxon>
        <taxon>Fungi incertae sedis</taxon>
        <taxon>Mucoromycota</taxon>
        <taxon>Mucoromycotina</taxon>
        <taxon>Mucoromycetes</taxon>
        <taxon>Mucorales</taxon>
        <taxon>Mucorineae</taxon>
        <taxon>Mucoraceae</taxon>
        <taxon>Mucor</taxon>
    </lineage>
</organism>
<feature type="domain" description="F-box" evidence="1">
    <location>
        <begin position="1"/>
        <end position="44"/>
    </location>
</feature>
<gene>
    <name evidence="2" type="ORF">INT47_003662</name>
</gene>
<dbReference type="Pfam" id="PF12937">
    <property type="entry name" value="F-box-like"/>
    <property type="match status" value="1"/>
</dbReference>
<evidence type="ECO:0000313" key="2">
    <source>
        <dbReference type="EMBL" id="KAG2206720.1"/>
    </source>
</evidence>
<dbReference type="CDD" id="cd09917">
    <property type="entry name" value="F-box_SF"/>
    <property type="match status" value="1"/>
</dbReference>
<keyword evidence="3" id="KW-1185">Reference proteome</keyword>
<dbReference type="AlphaFoldDB" id="A0A8H7V4C7"/>
<dbReference type="EMBL" id="JAEPRD010000029">
    <property type="protein sequence ID" value="KAG2206720.1"/>
    <property type="molecule type" value="Genomic_DNA"/>
</dbReference>
<evidence type="ECO:0000313" key="3">
    <source>
        <dbReference type="Proteomes" id="UP000603453"/>
    </source>
</evidence>
<proteinExistence type="predicted"/>
<dbReference type="Proteomes" id="UP000603453">
    <property type="component" value="Unassembled WGS sequence"/>
</dbReference>
<dbReference type="InterPro" id="IPR001810">
    <property type="entry name" value="F-box_dom"/>
</dbReference>
<sequence>MGDALPAEVIFKILSHTAPTDVNTLMRMNRRWYTLSQQQLYKEVTITVEETDPIVHAILHSNSKPGRFVSKMNFHSLAVPKNFTVSALDTIDLLTIQCPRVTEIQFNHELDVDEWNYFEASLRSQYNVWKLENIIYPFSFSDSAWAHYKRCAVTMMHSLKHFYIGAKTLKTVRESDLFQSLTCVTVNPGLMQSLMECGDILRSMSKLEKMHTTLKNQKTDAQLLSCWGKRDVYPTIRTLHLTYDGVITVEDLHIIMYKFRALEDLQLKFNGGIELIRDELFRGVIQYITSLRRYHLEICNLFQINDCVLLLEKYYMAVNNEVISGVVDIYYESNTKRSICCSLHDQSKNINLTFVTHSSRYEDMWYVGYVTSKILTDEKISMNFKTLHFHLKGDMLNPYVLQNIHRLNYTKKLIFTRGRITAGSLHGLRYSLSVGAIELNECYVSAVGCLYHFLSYFHHVSLKLTHCRLPVLNEQGELHLSLPTSVTDTLHLNFASPVYARIKFIEKDDLYFFFDDFSNTAHNISQSIDSEIYKQHLRM</sequence>
<reference evidence="2" key="1">
    <citation type="submission" date="2020-12" db="EMBL/GenBank/DDBJ databases">
        <title>Metabolic potential, ecology and presence of endohyphal bacteria is reflected in genomic diversity of Mucoromycotina.</title>
        <authorList>
            <person name="Muszewska A."/>
            <person name="Okrasinska A."/>
            <person name="Steczkiewicz K."/>
            <person name="Drgas O."/>
            <person name="Orlowska M."/>
            <person name="Perlinska-Lenart U."/>
            <person name="Aleksandrzak-Piekarczyk T."/>
            <person name="Szatraj K."/>
            <person name="Zielenkiewicz U."/>
            <person name="Pilsyk S."/>
            <person name="Malc E."/>
            <person name="Mieczkowski P."/>
            <person name="Kruszewska J.S."/>
            <person name="Biernat P."/>
            <person name="Pawlowska J."/>
        </authorList>
    </citation>
    <scope>NUCLEOTIDE SEQUENCE</scope>
    <source>
        <strain evidence="2">WA0000017839</strain>
    </source>
</reference>
<name>A0A8H7V4C7_9FUNG</name>
<dbReference type="PROSITE" id="PS50181">
    <property type="entry name" value="FBOX"/>
    <property type="match status" value="1"/>
</dbReference>
<protein>
    <recommendedName>
        <fullName evidence="1">F-box domain-containing protein</fullName>
    </recommendedName>
</protein>